<keyword evidence="9" id="KW-0975">Bacterial flagellum</keyword>
<dbReference type="GO" id="GO:0071973">
    <property type="term" value="P:bacterial-type flagellum-dependent cell motility"/>
    <property type="evidence" value="ECO:0007669"/>
    <property type="project" value="InterPro"/>
</dbReference>
<accession>A0A4U7N7W4</accession>
<dbReference type="Pfam" id="PF01706">
    <property type="entry name" value="FliG_C"/>
    <property type="match status" value="1"/>
</dbReference>
<evidence type="ECO:0000313" key="14">
    <source>
        <dbReference type="EMBL" id="TKZ21436.1"/>
    </source>
</evidence>
<dbReference type="InterPro" id="IPR011002">
    <property type="entry name" value="FliG_a-hlx"/>
</dbReference>
<comment type="subcellular location">
    <subcellularLocation>
        <location evidence="1">Bacterial flagellum basal body</location>
    </subcellularLocation>
    <subcellularLocation>
        <location evidence="2">Cell membrane</location>
        <topology evidence="2">Peripheral membrane protein</topology>
        <orientation evidence="2">Cytoplasmic side</orientation>
    </subcellularLocation>
</comment>
<dbReference type="InterPro" id="IPR000090">
    <property type="entry name" value="Flg_Motor_Flig"/>
</dbReference>
<feature type="domain" description="Flagellar motor switch protein FliG N-terminal" evidence="13">
    <location>
        <begin position="21"/>
        <end position="123"/>
    </location>
</feature>
<dbReference type="Proteomes" id="UP000306575">
    <property type="component" value="Unassembled WGS sequence"/>
</dbReference>
<dbReference type="InterPro" id="IPR028263">
    <property type="entry name" value="FliG_N"/>
</dbReference>
<evidence type="ECO:0000256" key="6">
    <source>
        <dbReference type="ARBA" id="ARBA00022500"/>
    </source>
</evidence>
<evidence type="ECO:0000313" key="15">
    <source>
        <dbReference type="Proteomes" id="UP000306575"/>
    </source>
</evidence>
<dbReference type="Pfam" id="PF14841">
    <property type="entry name" value="FliG_M"/>
    <property type="match status" value="1"/>
</dbReference>
<dbReference type="PANTHER" id="PTHR30534:SF0">
    <property type="entry name" value="FLAGELLAR MOTOR SWITCH PROTEIN FLIG"/>
    <property type="match status" value="1"/>
</dbReference>
<evidence type="ECO:0000256" key="5">
    <source>
        <dbReference type="ARBA" id="ARBA00022475"/>
    </source>
</evidence>
<evidence type="ECO:0000259" key="11">
    <source>
        <dbReference type="Pfam" id="PF01706"/>
    </source>
</evidence>
<keyword evidence="6" id="KW-0145">Chemotaxis</keyword>
<evidence type="ECO:0000256" key="4">
    <source>
        <dbReference type="ARBA" id="ARBA00021870"/>
    </source>
</evidence>
<dbReference type="GO" id="GO:0009425">
    <property type="term" value="C:bacterial-type flagellum basal body"/>
    <property type="evidence" value="ECO:0007669"/>
    <property type="project" value="UniProtKB-SubCell"/>
</dbReference>
<dbReference type="AlphaFoldDB" id="A0A4U7N7W4"/>
<dbReference type="GO" id="GO:0005886">
    <property type="term" value="C:plasma membrane"/>
    <property type="evidence" value="ECO:0007669"/>
    <property type="project" value="UniProtKB-SubCell"/>
</dbReference>
<organism evidence="14 15">
    <name type="scientific">Shimia litoralis</name>
    <dbReference type="NCBI Taxonomy" id="420403"/>
    <lineage>
        <taxon>Bacteria</taxon>
        <taxon>Pseudomonadati</taxon>
        <taxon>Pseudomonadota</taxon>
        <taxon>Alphaproteobacteria</taxon>
        <taxon>Rhodobacterales</taxon>
        <taxon>Roseobacteraceae</taxon>
    </lineage>
</organism>
<dbReference type="SUPFAM" id="SSF48029">
    <property type="entry name" value="FliG"/>
    <property type="match status" value="2"/>
</dbReference>
<feature type="domain" description="Flagellar motor switch protein FliG middle" evidence="12">
    <location>
        <begin position="133"/>
        <end position="204"/>
    </location>
</feature>
<evidence type="ECO:0000256" key="1">
    <source>
        <dbReference type="ARBA" id="ARBA00004117"/>
    </source>
</evidence>
<keyword evidence="7" id="KW-0283">Flagellar rotation</keyword>
<evidence type="ECO:0000256" key="3">
    <source>
        <dbReference type="ARBA" id="ARBA00010299"/>
    </source>
</evidence>
<dbReference type="OrthoDB" id="7616820at2"/>
<evidence type="ECO:0000259" key="12">
    <source>
        <dbReference type="Pfam" id="PF14841"/>
    </source>
</evidence>
<dbReference type="RefSeq" id="WP_138015639.1">
    <property type="nucleotide sequence ID" value="NZ_SULI01000005.1"/>
</dbReference>
<keyword evidence="8" id="KW-0472">Membrane</keyword>
<dbReference type="EMBL" id="SULI01000005">
    <property type="protein sequence ID" value="TKZ21436.1"/>
    <property type="molecule type" value="Genomic_DNA"/>
</dbReference>
<dbReference type="InterPro" id="IPR023087">
    <property type="entry name" value="Flg_Motor_Flig_C"/>
</dbReference>
<sequence>MTLSNKVAQIAPPVPPAPVSLSRQQKAAIIVRFLLNEGADVSLTELPDDLQGALTHAMGTMRYVDRDTLASVVMEFAAELESVGLSFPNGISGALTALEGRISPLTAARLRKEAGVRQSGDPWSRIRGLAIPQLVTFTEQESIEVAAVMLSKLDVAKAAELLSALPGAKARRITYAVSLTAGITPEAVDRIGISLAAQLDDVPDRAFSEEPVDRVGAILNYSMASTRDDVLSGLEETDAGFATLVRKAIFTYADIPARITPRDVPRILREVDQTDLVTAFAYAATDDLGAASTFLLENTSSRLADQLREDAQDRGKVSLKDGETAMTAVIGAIRSLQASGDITLIQPEDDAPP</sequence>
<keyword evidence="14" id="KW-0282">Flagellum</keyword>
<evidence type="ECO:0000256" key="10">
    <source>
        <dbReference type="ARBA" id="ARBA00025598"/>
    </source>
</evidence>
<dbReference type="GO" id="GO:0003774">
    <property type="term" value="F:cytoskeletal motor activity"/>
    <property type="evidence" value="ECO:0007669"/>
    <property type="project" value="InterPro"/>
</dbReference>
<comment type="similarity">
    <text evidence="3">Belongs to the FliG family.</text>
</comment>
<protein>
    <recommendedName>
        <fullName evidence="4">Flagellar motor switch protein FliG</fullName>
    </recommendedName>
</protein>
<dbReference type="PANTHER" id="PTHR30534">
    <property type="entry name" value="FLAGELLAR MOTOR SWITCH PROTEIN FLIG"/>
    <property type="match status" value="1"/>
</dbReference>
<evidence type="ECO:0000259" key="13">
    <source>
        <dbReference type="Pfam" id="PF14842"/>
    </source>
</evidence>
<evidence type="ECO:0000256" key="9">
    <source>
        <dbReference type="ARBA" id="ARBA00023143"/>
    </source>
</evidence>
<name>A0A4U7N7W4_9RHOB</name>
<keyword evidence="15" id="KW-1185">Reference proteome</keyword>
<proteinExistence type="inferred from homology"/>
<comment type="caution">
    <text evidence="14">The sequence shown here is derived from an EMBL/GenBank/DDBJ whole genome shotgun (WGS) entry which is preliminary data.</text>
</comment>
<dbReference type="GO" id="GO:0006935">
    <property type="term" value="P:chemotaxis"/>
    <property type="evidence" value="ECO:0007669"/>
    <property type="project" value="UniProtKB-KW"/>
</dbReference>
<keyword evidence="14" id="KW-0969">Cilium</keyword>
<dbReference type="Gene3D" id="1.10.220.30">
    <property type="match status" value="3"/>
</dbReference>
<dbReference type="PRINTS" id="PR00954">
    <property type="entry name" value="FLGMOTORFLIG"/>
</dbReference>
<evidence type="ECO:0000256" key="2">
    <source>
        <dbReference type="ARBA" id="ARBA00004413"/>
    </source>
</evidence>
<keyword evidence="14" id="KW-0966">Cell projection</keyword>
<keyword evidence="5" id="KW-1003">Cell membrane</keyword>
<evidence type="ECO:0000256" key="8">
    <source>
        <dbReference type="ARBA" id="ARBA00023136"/>
    </source>
</evidence>
<feature type="domain" description="Flagellar motor switch protein FliG C-terminal" evidence="11">
    <location>
        <begin position="233"/>
        <end position="344"/>
    </location>
</feature>
<reference evidence="14 15" key="1">
    <citation type="submission" date="2019-04" db="EMBL/GenBank/DDBJ databases">
        <title>Genome sequence of Pelagicola litoralis CL-ES2.</title>
        <authorList>
            <person name="Cao J."/>
        </authorList>
    </citation>
    <scope>NUCLEOTIDE SEQUENCE [LARGE SCALE GENOMIC DNA]</scope>
    <source>
        <strain evidence="14 15">CL-ES2</strain>
    </source>
</reference>
<gene>
    <name evidence="14" type="ORF">FAP39_06780</name>
</gene>
<dbReference type="Pfam" id="PF14842">
    <property type="entry name" value="FliG_N"/>
    <property type="match status" value="1"/>
</dbReference>
<dbReference type="InterPro" id="IPR032779">
    <property type="entry name" value="FliG_M"/>
</dbReference>
<comment type="function">
    <text evidence="10">FliG is one of three proteins (FliG, FliN, FliM) that forms the rotor-mounted switch complex (C ring), located at the base of the basal body. This complex interacts with the CheY and CheZ chemotaxis proteins, in addition to contacting components of the motor that determine the direction of flagellar rotation.</text>
</comment>
<evidence type="ECO:0000256" key="7">
    <source>
        <dbReference type="ARBA" id="ARBA00022779"/>
    </source>
</evidence>